<dbReference type="EMBL" id="ML976614">
    <property type="protein sequence ID" value="KAF1850601.1"/>
    <property type="molecule type" value="Genomic_DNA"/>
</dbReference>
<proteinExistence type="predicted"/>
<reference evidence="1" key="1">
    <citation type="submission" date="2020-01" db="EMBL/GenBank/DDBJ databases">
        <authorList>
            <consortium name="DOE Joint Genome Institute"/>
            <person name="Haridas S."/>
            <person name="Albert R."/>
            <person name="Binder M."/>
            <person name="Bloem J."/>
            <person name="Labutti K."/>
            <person name="Salamov A."/>
            <person name="Andreopoulos B."/>
            <person name="Baker S.E."/>
            <person name="Barry K."/>
            <person name="Bills G."/>
            <person name="Bluhm B.H."/>
            <person name="Cannon C."/>
            <person name="Castanera R."/>
            <person name="Culley D.E."/>
            <person name="Daum C."/>
            <person name="Ezra D."/>
            <person name="Gonzalez J.B."/>
            <person name="Henrissat B."/>
            <person name="Kuo A."/>
            <person name="Liang C."/>
            <person name="Lipzen A."/>
            <person name="Lutzoni F."/>
            <person name="Magnuson J."/>
            <person name="Mondo S."/>
            <person name="Nolan M."/>
            <person name="Ohm R."/>
            <person name="Pangilinan J."/>
            <person name="Park H.-J."/>
            <person name="Ramirez L."/>
            <person name="Alfaro M."/>
            <person name="Sun H."/>
            <person name="Tritt A."/>
            <person name="Yoshinaga Y."/>
            <person name="Zwiers L.-H."/>
            <person name="Turgeon B.G."/>
            <person name="Goodwin S.B."/>
            <person name="Spatafora J.W."/>
            <person name="Crous P.W."/>
            <person name="Grigoriev I.V."/>
        </authorList>
    </citation>
    <scope>NUCLEOTIDE SEQUENCE</scope>
    <source>
        <strain evidence="1">CBS 394.84</strain>
    </source>
</reference>
<dbReference type="RefSeq" id="XP_040793164.1">
    <property type="nucleotide sequence ID" value="XM_040927861.1"/>
</dbReference>
<evidence type="ECO:0000313" key="1">
    <source>
        <dbReference type="EMBL" id="KAF1850601.1"/>
    </source>
</evidence>
<gene>
    <name evidence="1" type="ORF">K460DRAFT_273239</name>
</gene>
<dbReference type="OrthoDB" id="3795517at2759"/>
<name>A0A9P4GT58_9PLEO</name>
<accession>A0A9P4GT58</accession>
<organism evidence="1 2">
    <name type="scientific">Cucurbitaria berberidis CBS 394.84</name>
    <dbReference type="NCBI Taxonomy" id="1168544"/>
    <lineage>
        <taxon>Eukaryota</taxon>
        <taxon>Fungi</taxon>
        <taxon>Dikarya</taxon>
        <taxon>Ascomycota</taxon>
        <taxon>Pezizomycotina</taxon>
        <taxon>Dothideomycetes</taxon>
        <taxon>Pleosporomycetidae</taxon>
        <taxon>Pleosporales</taxon>
        <taxon>Pleosporineae</taxon>
        <taxon>Cucurbitariaceae</taxon>
        <taxon>Cucurbitaria</taxon>
    </lineage>
</organism>
<sequence length="244" mass="27679">MSDSRPKITQSQPRNLLLRDFALHDYVLPTGGPINATMTEIIVLLPNWFRNRDIAVRFQNNGINGGIHFAIFKEHHDLALVTATECERARDRITDQYRRTMRLVAPTWTKATQKAPNGWNENDMVINNFLPDAARQPEYITPASVPFKSLAVGLKKLPSGTDAGDLTRALDFAMKNQNFDKHSQGVDFMFPDDLQLILDHIGRTKITSEHTDPHTVRQYSDLLKQTAGAKAAKVVDERRRKKYG</sequence>
<feature type="non-terminal residue" evidence="1">
    <location>
        <position position="244"/>
    </location>
</feature>
<comment type="caution">
    <text evidence="1">The sequence shown here is derived from an EMBL/GenBank/DDBJ whole genome shotgun (WGS) entry which is preliminary data.</text>
</comment>
<dbReference type="Proteomes" id="UP000800039">
    <property type="component" value="Unassembled WGS sequence"/>
</dbReference>
<dbReference type="AlphaFoldDB" id="A0A9P4GT58"/>
<keyword evidence="2" id="KW-1185">Reference proteome</keyword>
<protein>
    <submittedName>
        <fullName evidence="1">Uncharacterized protein</fullName>
    </submittedName>
</protein>
<dbReference type="GeneID" id="63845114"/>
<evidence type="ECO:0000313" key="2">
    <source>
        <dbReference type="Proteomes" id="UP000800039"/>
    </source>
</evidence>